<dbReference type="InterPro" id="IPR029044">
    <property type="entry name" value="Nucleotide-diphossugar_trans"/>
</dbReference>
<evidence type="ECO:0000313" key="3">
    <source>
        <dbReference type="Proteomes" id="UP000598971"/>
    </source>
</evidence>
<reference evidence="2" key="1">
    <citation type="submission" date="2019-10" db="EMBL/GenBank/DDBJ databases">
        <title>Draft genome sequence of Panacibacter sp. KCS-6.</title>
        <authorList>
            <person name="Yim K.J."/>
        </authorList>
    </citation>
    <scope>NUCLEOTIDE SEQUENCE</scope>
    <source>
        <strain evidence="2">KCS-6</strain>
    </source>
</reference>
<keyword evidence="3" id="KW-1185">Reference proteome</keyword>
<dbReference type="Gene3D" id="3.90.550.10">
    <property type="entry name" value="Spore Coat Polysaccharide Biosynthesis Protein SpsA, Chain A"/>
    <property type="match status" value="1"/>
</dbReference>
<dbReference type="AlphaFoldDB" id="A0A8J8JRR6"/>
<keyword evidence="2" id="KW-0808">Transferase</keyword>
<evidence type="ECO:0000259" key="1">
    <source>
        <dbReference type="Pfam" id="PF12804"/>
    </source>
</evidence>
<dbReference type="PANTHER" id="PTHR43777:SF1">
    <property type="entry name" value="MOLYBDENUM COFACTOR CYTIDYLYLTRANSFERASE"/>
    <property type="match status" value="1"/>
</dbReference>
<dbReference type="InterPro" id="IPR025877">
    <property type="entry name" value="MobA-like_NTP_Trfase"/>
</dbReference>
<dbReference type="GO" id="GO:0016779">
    <property type="term" value="F:nucleotidyltransferase activity"/>
    <property type="evidence" value="ECO:0007669"/>
    <property type="project" value="UniProtKB-ARBA"/>
</dbReference>
<sequence length="196" mass="21239">MVTAIVLAAGNSLRMGTQNKLLLPFAGTTVIAAVVEQIVKAGLQELIVVTGNEPDLVHQALIHLPVKLVHNAGYGTGMTGSIQTGIQSAKGNGYMICLGDMVLITAQQYESLNTTFEKAYHRDKTCICLPRFNGVKGNPVIFSSAYKNAILQHDDPEGCKAIIQANNPHIVWVEMDDDAVLRDMDYPEDYAALINL</sequence>
<dbReference type="SUPFAM" id="SSF53448">
    <property type="entry name" value="Nucleotide-diphospho-sugar transferases"/>
    <property type="match status" value="1"/>
</dbReference>
<proteinExistence type="predicted"/>
<dbReference type="EMBL" id="WHPF01000001">
    <property type="protein sequence ID" value="NNV53913.1"/>
    <property type="molecule type" value="Genomic_DNA"/>
</dbReference>
<evidence type="ECO:0000313" key="2">
    <source>
        <dbReference type="EMBL" id="NNV53913.1"/>
    </source>
</evidence>
<dbReference type="CDD" id="cd04182">
    <property type="entry name" value="GT_2_like_f"/>
    <property type="match status" value="1"/>
</dbReference>
<dbReference type="Proteomes" id="UP000598971">
    <property type="component" value="Unassembled WGS sequence"/>
</dbReference>
<gene>
    <name evidence="2" type="ORF">GD597_00490</name>
</gene>
<dbReference type="RefSeq" id="WP_171605828.1">
    <property type="nucleotide sequence ID" value="NZ_WHPF01000001.1"/>
</dbReference>
<comment type="caution">
    <text evidence="2">The sequence shown here is derived from an EMBL/GenBank/DDBJ whole genome shotgun (WGS) entry which is preliminary data.</text>
</comment>
<dbReference type="Pfam" id="PF12804">
    <property type="entry name" value="NTP_transf_3"/>
    <property type="match status" value="1"/>
</dbReference>
<dbReference type="PANTHER" id="PTHR43777">
    <property type="entry name" value="MOLYBDENUM COFACTOR CYTIDYLYLTRANSFERASE"/>
    <property type="match status" value="1"/>
</dbReference>
<organism evidence="2 3">
    <name type="scientific">Limnovirga soli</name>
    <dbReference type="NCBI Taxonomy" id="2656915"/>
    <lineage>
        <taxon>Bacteria</taxon>
        <taxon>Pseudomonadati</taxon>
        <taxon>Bacteroidota</taxon>
        <taxon>Chitinophagia</taxon>
        <taxon>Chitinophagales</taxon>
        <taxon>Chitinophagaceae</taxon>
        <taxon>Limnovirga</taxon>
    </lineage>
</organism>
<accession>A0A8J8JRR6</accession>
<feature type="domain" description="MobA-like NTP transferase" evidence="1">
    <location>
        <begin position="4"/>
        <end position="166"/>
    </location>
</feature>
<name>A0A8J8JRR6_9BACT</name>
<protein>
    <submittedName>
        <fullName evidence="2">NTP transferase domain-containing protein</fullName>
    </submittedName>
</protein>